<keyword evidence="3 6" id="KW-1133">Transmembrane helix</keyword>
<dbReference type="RefSeq" id="WP_094206357.1">
    <property type="nucleotide sequence ID" value="NZ_NDYC01000043.1"/>
</dbReference>
<dbReference type="AlphaFoldDB" id="A0A233V2D3"/>
<dbReference type="Pfam" id="PF04228">
    <property type="entry name" value="Zn_peptidase"/>
    <property type="match status" value="1"/>
</dbReference>
<dbReference type="PANTHER" id="PTHR30168">
    <property type="entry name" value="PUTATIVE MEMBRANE PROTEIN YPFJ"/>
    <property type="match status" value="1"/>
</dbReference>
<evidence type="ECO:0000256" key="2">
    <source>
        <dbReference type="ARBA" id="ARBA00022692"/>
    </source>
</evidence>
<accession>A0A233V2D3</accession>
<evidence type="ECO:0000256" key="6">
    <source>
        <dbReference type="SAM" id="Phobius"/>
    </source>
</evidence>
<keyword evidence="7" id="KW-0645">Protease</keyword>
<keyword evidence="4 6" id="KW-0472">Membrane</keyword>
<keyword evidence="2 6" id="KW-0812">Transmembrane</keyword>
<evidence type="ECO:0000313" key="8">
    <source>
        <dbReference type="Proteomes" id="UP000215413"/>
    </source>
</evidence>
<dbReference type="Proteomes" id="UP000215413">
    <property type="component" value="Unassembled WGS sequence"/>
</dbReference>
<dbReference type="InterPro" id="IPR007343">
    <property type="entry name" value="Uncharacterised_pept_Zn_put"/>
</dbReference>
<feature type="region of interest" description="Disordered" evidence="5">
    <location>
        <begin position="51"/>
        <end position="70"/>
    </location>
</feature>
<protein>
    <submittedName>
        <fullName evidence="7">Metalloprotease</fullName>
    </submittedName>
</protein>
<dbReference type="Gene3D" id="3.40.390.10">
    <property type="entry name" value="Collagenase (Catalytic Domain)"/>
    <property type="match status" value="1"/>
</dbReference>
<sequence length="286" mass="32164">MKWQGREGSSNVGRGSSGGGPVKIGGVGLLLLVIVYSLFGGNPRDIINEQNRTQQEQQVNNSEKASSKEVEEAEKMLSVVLKDTEDVWNEKFSEINKTYEEPKLHFFEGAVSTGCGNADKNVGPFYCSLDQTIYMDVTFYNMLTQKLGADGGDYAMAYVLAHEVGHHVQKELGILDRVHNIQRRLNEKDANKYSVALETQADYFAGVFSYYIKEKGYLEEGDIEEAISAVQSVGDDHIQKMGQGYVQPEKFTHGSSELRNEWFQRGFKYHDFEHADSFGEMGLRIQ</sequence>
<feature type="transmembrane region" description="Helical" evidence="6">
    <location>
        <begin position="21"/>
        <end position="39"/>
    </location>
</feature>
<organism evidence="7 8">
    <name type="scientific">Finegoldia magna</name>
    <name type="common">Peptostreptococcus magnus</name>
    <dbReference type="NCBI Taxonomy" id="1260"/>
    <lineage>
        <taxon>Bacteria</taxon>
        <taxon>Bacillati</taxon>
        <taxon>Bacillota</taxon>
        <taxon>Tissierellia</taxon>
        <taxon>Tissierellales</taxon>
        <taxon>Peptoniphilaceae</taxon>
        <taxon>Finegoldia</taxon>
    </lineage>
</organism>
<comment type="subcellular location">
    <subcellularLocation>
        <location evidence="1">Membrane</location>
        <topology evidence="1">Single-pass membrane protein</topology>
    </subcellularLocation>
</comment>
<dbReference type="InterPro" id="IPR024079">
    <property type="entry name" value="MetalloPept_cat_dom_sf"/>
</dbReference>
<name>A0A233V2D3_FINMA</name>
<dbReference type="GO" id="GO:0016020">
    <property type="term" value="C:membrane"/>
    <property type="evidence" value="ECO:0007669"/>
    <property type="project" value="UniProtKB-SubCell"/>
</dbReference>
<evidence type="ECO:0000313" key="7">
    <source>
        <dbReference type="EMBL" id="OXZ26556.1"/>
    </source>
</evidence>
<dbReference type="PANTHER" id="PTHR30168:SF0">
    <property type="entry name" value="INNER MEMBRANE PROTEIN"/>
    <property type="match status" value="1"/>
</dbReference>
<dbReference type="GO" id="GO:0006508">
    <property type="term" value="P:proteolysis"/>
    <property type="evidence" value="ECO:0007669"/>
    <property type="project" value="UniProtKB-KW"/>
</dbReference>
<comment type="caution">
    <text evidence="7">The sequence shown here is derived from an EMBL/GenBank/DDBJ whole genome shotgun (WGS) entry which is preliminary data.</text>
</comment>
<dbReference type="EMBL" id="NDYC01000043">
    <property type="protein sequence ID" value="OXZ26556.1"/>
    <property type="molecule type" value="Genomic_DNA"/>
</dbReference>
<keyword evidence="7" id="KW-0482">Metalloprotease</keyword>
<evidence type="ECO:0000256" key="3">
    <source>
        <dbReference type="ARBA" id="ARBA00022989"/>
    </source>
</evidence>
<dbReference type="GO" id="GO:0008237">
    <property type="term" value="F:metallopeptidase activity"/>
    <property type="evidence" value="ECO:0007669"/>
    <property type="project" value="UniProtKB-KW"/>
</dbReference>
<feature type="compositionally biased region" description="Polar residues" evidence="5">
    <location>
        <begin position="51"/>
        <end position="61"/>
    </location>
</feature>
<evidence type="ECO:0000256" key="1">
    <source>
        <dbReference type="ARBA" id="ARBA00004167"/>
    </source>
</evidence>
<reference evidence="8" key="1">
    <citation type="submission" date="2017-04" db="EMBL/GenBank/DDBJ databases">
        <title>Finegoldia magna isolated from orthopedic joint implant-associated infections.</title>
        <authorList>
            <person name="Bjorklund S."/>
            <person name="Bruggemann H."/>
            <person name="Jensen A."/>
            <person name="Hellmark B."/>
            <person name="Soderquist B."/>
        </authorList>
    </citation>
    <scope>NUCLEOTIDE SEQUENCE [LARGE SCALE GENOMIC DNA]</scope>
    <source>
        <strain evidence="8">CCUG 54800</strain>
    </source>
</reference>
<evidence type="ECO:0000256" key="5">
    <source>
        <dbReference type="SAM" id="MobiDB-lite"/>
    </source>
</evidence>
<evidence type="ECO:0000256" key="4">
    <source>
        <dbReference type="ARBA" id="ARBA00023136"/>
    </source>
</evidence>
<keyword evidence="7" id="KW-0378">Hydrolase</keyword>
<gene>
    <name evidence="7" type="ORF">B9N49_08615</name>
</gene>
<proteinExistence type="predicted"/>